<keyword evidence="4" id="KW-0472">Membrane</keyword>
<dbReference type="Proteomes" id="UP000309340">
    <property type="component" value="Unassembled WGS sequence"/>
</dbReference>
<dbReference type="GO" id="GO:0032040">
    <property type="term" value="C:small-subunit processome"/>
    <property type="evidence" value="ECO:0007669"/>
    <property type="project" value="TreeGrafter"/>
</dbReference>
<dbReference type="InterPro" id="IPR005612">
    <property type="entry name" value="CCAAT-binding_factor"/>
</dbReference>
<dbReference type="GO" id="GO:0030692">
    <property type="term" value="C:Noc4p-Nop14p complex"/>
    <property type="evidence" value="ECO:0007669"/>
    <property type="project" value="TreeGrafter"/>
</dbReference>
<proteinExistence type="inferred from homology"/>
<feature type="region of interest" description="Disordered" evidence="5">
    <location>
        <begin position="1"/>
        <end position="40"/>
    </location>
</feature>
<evidence type="ECO:0000313" key="8">
    <source>
        <dbReference type="Proteomes" id="UP000309340"/>
    </source>
</evidence>
<dbReference type="InterPro" id="IPR027193">
    <property type="entry name" value="Noc4"/>
</dbReference>
<gene>
    <name evidence="7" type="ORF">B0A55_09913</name>
</gene>
<accession>A0A4U0WW92</accession>
<dbReference type="AlphaFoldDB" id="A0A4U0WW92"/>
<evidence type="ECO:0000256" key="3">
    <source>
        <dbReference type="ARBA" id="ARBA00022692"/>
    </source>
</evidence>
<dbReference type="SUPFAM" id="SSF48371">
    <property type="entry name" value="ARM repeat"/>
    <property type="match status" value="1"/>
</dbReference>
<dbReference type="PANTHER" id="PTHR12455:SF0">
    <property type="entry name" value="NUCLEOLAR COMPLEX PROTEIN 4 HOMOLOG"/>
    <property type="match status" value="1"/>
</dbReference>
<dbReference type="Pfam" id="PF03914">
    <property type="entry name" value="CBF"/>
    <property type="match status" value="1"/>
</dbReference>
<keyword evidence="3" id="KW-0812">Transmembrane</keyword>
<protein>
    <recommendedName>
        <fullName evidence="6">CCAAT-binding factor domain-containing protein</fullName>
    </recommendedName>
</protein>
<keyword evidence="4" id="KW-1133">Transmembrane helix</keyword>
<comment type="caution">
    <text evidence="7">The sequence shown here is derived from an EMBL/GenBank/DDBJ whole genome shotgun (WGS) entry which is preliminary data.</text>
</comment>
<dbReference type="InterPro" id="IPR016024">
    <property type="entry name" value="ARM-type_fold"/>
</dbReference>
<feature type="domain" description="CCAAT-binding factor" evidence="6">
    <location>
        <begin position="325"/>
        <end position="491"/>
    </location>
</feature>
<organism evidence="7 8">
    <name type="scientific">Friedmanniomyces simplex</name>
    <dbReference type="NCBI Taxonomy" id="329884"/>
    <lineage>
        <taxon>Eukaryota</taxon>
        <taxon>Fungi</taxon>
        <taxon>Dikarya</taxon>
        <taxon>Ascomycota</taxon>
        <taxon>Pezizomycotina</taxon>
        <taxon>Dothideomycetes</taxon>
        <taxon>Dothideomycetidae</taxon>
        <taxon>Mycosphaerellales</taxon>
        <taxon>Teratosphaeriaceae</taxon>
        <taxon>Friedmanniomyces</taxon>
    </lineage>
</organism>
<evidence type="ECO:0000259" key="6">
    <source>
        <dbReference type="Pfam" id="PF03914"/>
    </source>
</evidence>
<evidence type="ECO:0000313" key="7">
    <source>
        <dbReference type="EMBL" id="TKA66055.1"/>
    </source>
</evidence>
<dbReference type="PANTHER" id="PTHR12455">
    <property type="entry name" value="NUCLEOLAR COMPLEX PROTEIN 4"/>
    <property type="match status" value="1"/>
</dbReference>
<comment type="subcellular location">
    <subcellularLocation>
        <location evidence="1">Nucleus membrane</location>
        <topology evidence="1">Multi-pass membrane protein</topology>
    </subcellularLocation>
</comment>
<dbReference type="GO" id="GO:0031965">
    <property type="term" value="C:nuclear membrane"/>
    <property type="evidence" value="ECO:0007669"/>
    <property type="project" value="UniProtKB-SubCell"/>
</dbReference>
<name>A0A4U0WW92_9PEZI</name>
<sequence length="577" mass="64768">MPGTVTSDVARKRKRDDAPKMNVTKPRKAPKTTSTGESTQARILQLEEQILQGREHYNNIVELQSLVQKYETNPRTATLAAVGLCRVFCRLIAGEALVKSSNTTDPEAQIVQWLKGRLKEYVESLLGWIGSPDAAQESTALTLMMRVVKAETSQGAKRSEQAWRTEMSTFYKLVKTLLERTDAEGARQEFVEKYADEHDDVRFYTLVAIKQVLKTSSAPSEKVTGNAIDLLSHIESPPDSDYQPQTWYSTDPPTAKTNTPLLSLPAHRKAAQETWLTIFRLTLTKGHRKRLLTLATTQILPHFTTRLELLADFLTDSFNSGGSLSLLALNSIFHLITHQNLDYPEFYPKLYSLLDEDVLHSKHRSRFFRLLETFLRSEHLPAALVASFVKRLARLSLQAPPGAIVWIVPWVYNCVKAHPGLGFLLHRPYHPAHRIYSAHPKSSSDTTTTMAIEDPFNMLDPNPLTAGAIDSSLWELETLQSHYHPNVATLARILGEQFTKREYVLEDFLDHSYASLVGQELGRGSESWGKRGVEVEWAIPGRIVTQEVGEMEQGEEVEEGQGLNGVGRLLRGALGCM</sequence>
<evidence type="ECO:0000256" key="4">
    <source>
        <dbReference type="ARBA" id="ARBA00022989"/>
    </source>
</evidence>
<evidence type="ECO:0000256" key="5">
    <source>
        <dbReference type="SAM" id="MobiDB-lite"/>
    </source>
</evidence>
<comment type="similarity">
    <text evidence="2">Belongs to the CBF/MAK21 family.</text>
</comment>
<reference evidence="7 8" key="1">
    <citation type="submission" date="2017-03" db="EMBL/GenBank/DDBJ databases">
        <title>Genomes of endolithic fungi from Antarctica.</title>
        <authorList>
            <person name="Coleine C."/>
            <person name="Masonjones S."/>
            <person name="Stajich J.E."/>
        </authorList>
    </citation>
    <scope>NUCLEOTIDE SEQUENCE [LARGE SCALE GENOMIC DNA]</scope>
    <source>
        <strain evidence="7 8">CCFEE 5184</strain>
    </source>
</reference>
<dbReference type="STRING" id="329884.A0A4U0WW92"/>
<dbReference type="GO" id="GO:0042254">
    <property type="term" value="P:ribosome biogenesis"/>
    <property type="evidence" value="ECO:0007669"/>
    <property type="project" value="InterPro"/>
</dbReference>
<dbReference type="OrthoDB" id="10263185at2759"/>
<feature type="compositionally biased region" description="Polar residues" evidence="5">
    <location>
        <begin position="31"/>
        <end position="40"/>
    </location>
</feature>
<evidence type="ECO:0000256" key="1">
    <source>
        <dbReference type="ARBA" id="ARBA00004232"/>
    </source>
</evidence>
<evidence type="ECO:0000256" key="2">
    <source>
        <dbReference type="ARBA" id="ARBA00007797"/>
    </source>
</evidence>
<dbReference type="EMBL" id="NAJQ01000680">
    <property type="protein sequence ID" value="TKA66055.1"/>
    <property type="molecule type" value="Genomic_DNA"/>
</dbReference>
<keyword evidence="8" id="KW-1185">Reference proteome</keyword>